<proteinExistence type="predicted"/>
<dbReference type="RefSeq" id="WP_058614749.1">
    <property type="nucleotide sequence ID" value="NZ_LDRV01000093.1"/>
</dbReference>
<keyword evidence="1" id="KW-0472">Membrane</keyword>
<dbReference type="AlphaFoldDB" id="A0A147F569"/>
<dbReference type="PATRIC" id="fig|2033.7.peg.3643"/>
<comment type="caution">
    <text evidence="2">The sequence shown here is derived from an EMBL/GenBank/DDBJ whole genome shotgun (WGS) entry which is preliminary data.</text>
</comment>
<gene>
    <name evidence="2" type="ORF">RSA3_14040</name>
</gene>
<dbReference type="Proteomes" id="UP000072189">
    <property type="component" value="Unassembled WGS sequence"/>
</dbReference>
<evidence type="ECO:0000313" key="2">
    <source>
        <dbReference type="EMBL" id="KTS09020.1"/>
    </source>
</evidence>
<keyword evidence="1" id="KW-1133">Transmembrane helix</keyword>
<feature type="transmembrane region" description="Helical" evidence="1">
    <location>
        <begin position="35"/>
        <end position="52"/>
    </location>
</feature>
<protein>
    <submittedName>
        <fullName evidence="2">Uncharacterized protein</fullName>
    </submittedName>
</protein>
<feature type="transmembrane region" description="Helical" evidence="1">
    <location>
        <begin position="12"/>
        <end position="29"/>
    </location>
</feature>
<dbReference type="EMBL" id="LDRV01000093">
    <property type="protein sequence ID" value="KTS09020.1"/>
    <property type="molecule type" value="Genomic_DNA"/>
</dbReference>
<name>A0A147F569_MICTE</name>
<keyword evidence="1" id="KW-0812">Transmembrane</keyword>
<reference evidence="2 3" key="1">
    <citation type="journal article" date="2016" name="Front. Microbiol.">
        <title>Genomic Resource of Rice Seed Associated Bacteria.</title>
        <authorList>
            <person name="Midha S."/>
            <person name="Bansal K."/>
            <person name="Sharma S."/>
            <person name="Kumar N."/>
            <person name="Patil P.P."/>
            <person name="Chaudhry V."/>
            <person name="Patil P.B."/>
        </authorList>
    </citation>
    <scope>NUCLEOTIDE SEQUENCE [LARGE SCALE GENOMIC DNA]</scope>
    <source>
        <strain evidence="2 3">RSA3</strain>
    </source>
</reference>
<organism evidence="2 3">
    <name type="scientific">Microbacterium testaceum</name>
    <name type="common">Aureobacterium testaceum</name>
    <name type="synonym">Brevibacterium testaceum</name>
    <dbReference type="NCBI Taxonomy" id="2033"/>
    <lineage>
        <taxon>Bacteria</taxon>
        <taxon>Bacillati</taxon>
        <taxon>Actinomycetota</taxon>
        <taxon>Actinomycetes</taxon>
        <taxon>Micrococcales</taxon>
        <taxon>Microbacteriaceae</taxon>
        <taxon>Microbacterium</taxon>
    </lineage>
</organism>
<sequence>MNTTPAPVSSPAITALVLGTVGLLIVIALFGVFKFVGLALAIAALIVGGFAGRRGEEGRTYALIGAG</sequence>
<evidence type="ECO:0000313" key="3">
    <source>
        <dbReference type="Proteomes" id="UP000072189"/>
    </source>
</evidence>
<evidence type="ECO:0000256" key="1">
    <source>
        <dbReference type="SAM" id="Phobius"/>
    </source>
</evidence>
<accession>A0A147F569</accession>